<evidence type="ECO:0008006" key="4">
    <source>
        <dbReference type="Google" id="ProtNLM"/>
    </source>
</evidence>
<feature type="signal peptide" evidence="1">
    <location>
        <begin position="1"/>
        <end position="26"/>
    </location>
</feature>
<feature type="chain" id="PRO_5032881551" description="Fibrobacter succinogenes major paralogous domain-containing protein" evidence="1">
    <location>
        <begin position="27"/>
        <end position="378"/>
    </location>
</feature>
<evidence type="ECO:0000313" key="2">
    <source>
        <dbReference type="EMBL" id="QOW11394.1"/>
    </source>
</evidence>
<name>A0A7M2YCN8_9FLAO</name>
<dbReference type="EMBL" id="CP040442">
    <property type="protein sequence ID" value="QOW11394.1"/>
    <property type="molecule type" value="Genomic_DNA"/>
</dbReference>
<dbReference type="RefSeq" id="WP_193811578.1">
    <property type="nucleotide sequence ID" value="NZ_CP040442.1"/>
</dbReference>
<reference evidence="2 3" key="1">
    <citation type="submission" date="2019-05" db="EMBL/GenBank/DDBJ databases">
        <title>Chryseobacterium sp. isolated from King George Island, maritime Antarctica.</title>
        <authorList>
            <person name="Peng X."/>
        </authorList>
    </citation>
    <scope>NUCLEOTIDE SEQUENCE [LARGE SCALE GENOMIC DNA]</scope>
    <source>
        <strain evidence="2 3">7-3A</strain>
    </source>
</reference>
<keyword evidence="1" id="KW-0732">Signal</keyword>
<proteinExistence type="predicted"/>
<protein>
    <recommendedName>
        <fullName evidence="4">Fibrobacter succinogenes major paralogous domain-containing protein</fullName>
    </recommendedName>
</protein>
<accession>A0A7M2YCN8</accession>
<gene>
    <name evidence="2" type="ORF">Q73A0000_14000</name>
</gene>
<sequence length="378" mass="40245">MNTKLYQIKLALIFSLTILFNSNLCSQTPEKMSYQAVVRNSDNSLVANAQVGMKISILAGSATGAVVYTETKTATTNGNGLVSLEIGDGSNFNGINWSNGTYFIKTETDPAGGANYTITGTSQLLSVPYALHAKTASSVPNGTKTGDMQYWNGAKWSVVPAGNEGDVLTFKNNMPKWVGESTGGISTVVNPITGKVWMDRNLGASQVATSSTDAAAFGDLYQWGRGTDGHESRLSVVTTSVSSSDSPDNGNFIANPATPFDWRVPQNSNLWNGAANVNNPCPSGFRLPTESEWEQERATWTTNNAAGAFGSPLKLTVGGMRSFADGEFSGVGINGNYWASTLSNESGGIYSRFLYFKSTGYVISSHRATANSVRCIKE</sequence>
<evidence type="ECO:0000313" key="3">
    <source>
        <dbReference type="Proteomes" id="UP000594195"/>
    </source>
</evidence>
<dbReference type="AlphaFoldDB" id="A0A7M2YCN8"/>
<keyword evidence="3" id="KW-1185">Reference proteome</keyword>
<dbReference type="KEGG" id="kfa:Q73A0000_14000"/>
<dbReference type="Proteomes" id="UP000594195">
    <property type="component" value="Chromosome"/>
</dbReference>
<evidence type="ECO:0000256" key="1">
    <source>
        <dbReference type="SAM" id="SignalP"/>
    </source>
</evidence>
<organism evidence="2 3">
    <name type="scientific">Kaistella flava</name>
    <name type="common">ex Peng et al. 2021</name>
    <dbReference type="NCBI Taxonomy" id="2038776"/>
    <lineage>
        <taxon>Bacteria</taxon>
        <taxon>Pseudomonadati</taxon>
        <taxon>Bacteroidota</taxon>
        <taxon>Flavobacteriia</taxon>
        <taxon>Flavobacteriales</taxon>
        <taxon>Weeksellaceae</taxon>
        <taxon>Chryseobacterium group</taxon>
        <taxon>Kaistella</taxon>
    </lineage>
</organism>